<dbReference type="GO" id="GO:0006614">
    <property type="term" value="P:SRP-dependent cotranslational protein targeting to membrane"/>
    <property type="evidence" value="ECO:0007669"/>
    <property type="project" value="InterPro"/>
</dbReference>
<evidence type="ECO:0000256" key="6">
    <source>
        <dbReference type="ARBA" id="ARBA00022824"/>
    </source>
</evidence>
<dbReference type="KEGG" id="epa:110245336"/>
<dbReference type="EnsemblMetazoa" id="XM_021061503.2">
    <property type="protein sequence ID" value="XP_020917162.2"/>
    <property type="gene ID" value="LOC110254496"/>
</dbReference>
<evidence type="ECO:0000256" key="5">
    <source>
        <dbReference type="ARBA" id="ARBA00022490"/>
    </source>
</evidence>
<proteinExistence type="inferred from homology"/>
<dbReference type="FunFam" id="1.10.3450.40:FF:000001">
    <property type="entry name" value="Signal recognition particle subunit SRP68"/>
    <property type="match status" value="1"/>
</dbReference>
<dbReference type="GeneID" id="110254496"/>
<dbReference type="Pfam" id="PF16969">
    <property type="entry name" value="SRP68"/>
    <property type="match status" value="1"/>
</dbReference>
<dbReference type="GO" id="GO:0030942">
    <property type="term" value="F:endoplasmic reticulum signal peptide binding"/>
    <property type="evidence" value="ECO:0007669"/>
    <property type="project" value="InterPro"/>
</dbReference>
<dbReference type="GO" id="GO:0005783">
    <property type="term" value="C:endoplasmic reticulum"/>
    <property type="evidence" value="ECO:0007669"/>
    <property type="project" value="UniProtKB-SubCell"/>
</dbReference>
<comment type="similarity">
    <text evidence="4 12">Belongs to the SRP68 family.</text>
</comment>
<feature type="compositionally biased region" description="Basic and acidic residues" evidence="13">
    <location>
        <begin position="1"/>
        <end position="13"/>
    </location>
</feature>
<dbReference type="AlphaFoldDB" id="A0A913YA62"/>
<dbReference type="OMA" id="DERFIHI"/>
<keyword evidence="15" id="KW-1185">Reference proteome</keyword>
<keyword evidence="5 12" id="KW-0963">Cytoplasm</keyword>
<dbReference type="SUPFAM" id="SSF48452">
    <property type="entry name" value="TPR-like"/>
    <property type="match status" value="1"/>
</dbReference>
<dbReference type="PIRSF" id="PIRSF038995">
    <property type="entry name" value="SRP68"/>
    <property type="match status" value="1"/>
</dbReference>
<dbReference type="Gene3D" id="1.10.3450.40">
    <property type="entry name" value="Signal recognition particle, SRP68 subunit, RNA-binding domain"/>
    <property type="match status" value="1"/>
</dbReference>
<keyword evidence="6" id="KW-0256">Endoplasmic reticulum</keyword>
<evidence type="ECO:0000313" key="15">
    <source>
        <dbReference type="Proteomes" id="UP000887567"/>
    </source>
</evidence>
<feature type="region of interest" description="Disordered" evidence="13">
    <location>
        <begin position="1"/>
        <end position="24"/>
    </location>
</feature>
<dbReference type="GO" id="GO:0008312">
    <property type="term" value="F:7S RNA binding"/>
    <property type="evidence" value="ECO:0007669"/>
    <property type="project" value="InterPro"/>
</dbReference>
<evidence type="ECO:0000256" key="8">
    <source>
        <dbReference type="ARBA" id="ARBA00023135"/>
    </source>
</evidence>
<evidence type="ECO:0000256" key="10">
    <source>
        <dbReference type="ARBA" id="ARBA00023274"/>
    </source>
</evidence>
<evidence type="ECO:0000256" key="1">
    <source>
        <dbReference type="ARBA" id="ARBA00004240"/>
    </source>
</evidence>
<evidence type="ECO:0000256" key="2">
    <source>
        <dbReference type="ARBA" id="ARBA00004496"/>
    </source>
</evidence>
<dbReference type="PANTHER" id="PTHR12860">
    <property type="entry name" value="SIGNAL RECOGNITION PARTICLE 68 KDA PROTEIN"/>
    <property type="match status" value="1"/>
</dbReference>
<accession>A0A913YA62</accession>
<dbReference type="GO" id="GO:0005829">
    <property type="term" value="C:cytosol"/>
    <property type="evidence" value="ECO:0007669"/>
    <property type="project" value="UniProtKB-ARBA"/>
</dbReference>
<dbReference type="InterPro" id="IPR011990">
    <property type="entry name" value="TPR-like_helical_dom_sf"/>
</dbReference>
<dbReference type="GO" id="GO:0005730">
    <property type="term" value="C:nucleolus"/>
    <property type="evidence" value="ECO:0007669"/>
    <property type="project" value="UniProtKB-SubCell"/>
</dbReference>
<dbReference type="OrthoDB" id="10255118at2759"/>
<keyword evidence="7 12" id="KW-0694">RNA-binding</keyword>
<dbReference type="InterPro" id="IPR026258">
    <property type="entry name" value="SRP68"/>
</dbReference>
<evidence type="ECO:0000256" key="12">
    <source>
        <dbReference type="PIRNR" id="PIRNR038995"/>
    </source>
</evidence>
<evidence type="ECO:0000256" key="13">
    <source>
        <dbReference type="SAM" id="MobiDB-lite"/>
    </source>
</evidence>
<dbReference type="InterPro" id="IPR034652">
    <property type="entry name" value="SRP68-RBD"/>
</dbReference>
<organism evidence="14 15">
    <name type="scientific">Exaiptasia diaphana</name>
    <name type="common">Tropical sea anemone</name>
    <name type="synonym">Aiptasia pulchella</name>
    <dbReference type="NCBI Taxonomy" id="2652724"/>
    <lineage>
        <taxon>Eukaryota</taxon>
        <taxon>Metazoa</taxon>
        <taxon>Cnidaria</taxon>
        <taxon>Anthozoa</taxon>
        <taxon>Hexacorallia</taxon>
        <taxon>Actiniaria</taxon>
        <taxon>Aiptasiidae</taxon>
        <taxon>Exaiptasia</taxon>
    </lineage>
</organism>
<reference evidence="14" key="1">
    <citation type="submission" date="2022-11" db="UniProtKB">
        <authorList>
            <consortium name="EnsemblMetazoa"/>
        </authorList>
    </citation>
    <scope>IDENTIFICATION</scope>
</reference>
<name>A0A913YA62_EXADI</name>
<dbReference type="Proteomes" id="UP000887567">
    <property type="component" value="Unplaced"/>
</dbReference>
<keyword evidence="8 12" id="KW-0733">Signal recognition particle</keyword>
<keyword evidence="9" id="KW-0539">Nucleus</keyword>
<sequence length="610" mass="69763">MALGNDKEVKMEVENPSTNQTEEENRVDPFTLEILPLIKENQSTHGLRHGDYQRYRQYCTRRLRRLYKTLHFQQGSRNNIKPKKVTENVVKDVKFLHIPLIDAERAWSHAMELKLLANTEPRKRFHLIRRLRNAAGHADSLEKLCQGSLCDARTKLEAQAYASYMKGSVSFELQKWKEALELFGRARTIYEKLAGAFSEEHRNMYLQRVEEITPNIRYCAYNLGEGGTDINDLMQMRMSSTGGVQDPVLAAKIDEVLAQTREKEAESMTEVTWRGRSIPVKNEKVRAFILHAQQIARELDSAEDADSKMSMYEELLMESKDALQAVKDELKGDTSSGKPRSQKSETQVAQLQSLQSYITYVKLSKTTDRNLLMVEAMKKQLPASLQDSSEAVEPDPTKKLTKPEDLVRIYDIILQTLSDMGELPGVDDDIEMSKDISAQILHFKAYRCFYIAKSYLQAKKWREAAMLYDRVTSHAESAMEHFQESQDYQSKQRFTKMQELVSLSRGAKCSAHASCILEGETVVDDMSAITLHDKPLSDRLDVYHKDQSLTNKKPNVTTFPPEFQPIPCKPLFFDLALNQVEFPSLEERVEAKKATGITGYFKGWLWGGSS</sequence>
<dbReference type="PANTHER" id="PTHR12860:SF0">
    <property type="entry name" value="SIGNAL RECOGNITION PARTICLE SUBUNIT SRP68"/>
    <property type="match status" value="1"/>
</dbReference>
<evidence type="ECO:0000313" key="14">
    <source>
        <dbReference type="EnsemblMetazoa" id="XP_020917162.2"/>
    </source>
</evidence>
<dbReference type="KEGG" id="epa:110254496"/>
<dbReference type="GO" id="GO:0005786">
    <property type="term" value="C:signal recognition particle, endoplasmic reticulum targeting"/>
    <property type="evidence" value="ECO:0007669"/>
    <property type="project" value="UniProtKB-KW"/>
</dbReference>
<dbReference type="EnsemblMetazoa" id="XM_021051619.2">
    <property type="protein sequence ID" value="XP_020907278.2"/>
    <property type="gene ID" value="LOC110245336"/>
</dbReference>
<evidence type="ECO:0000256" key="4">
    <source>
        <dbReference type="ARBA" id="ARBA00009352"/>
    </source>
</evidence>
<dbReference type="RefSeq" id="XP_020917162.2">
    <property type="nucleotide sequence ID" value="XM_021061503.2"/>
</dbReference>
<comment type="function">
    <text evidence="12">Component of the signal recognition particle (SRP) complex, a ribonucleoprotein complex that mediates the cotranslational targeting of secretory and membrane proteins to the endoplasmic reticulum (ER). The SRP complex interacts with the signal sequence in nascent secretory and membrane proteins and directs them to the membrane of the ER.</text>
</comment>
<keyword evidence="10 12" id="KW-0687">Ribonucleoprotein</keyword>
<comment type="subcellular location">
    <subcellularLocation>
        <location evidence="2 12">Cytoplasm</location>
    </subcellularLocation>
    <subcellularLocation>
        <location evidence="1">Endoplasmic reticulum</location>
    </subcellularLocation>
    <subcellularLocation>
        <location evidence="3">Nucleus</location>
        <location evidence="3">Nucleolus</location>
    </subcellularLocation>
</comment>
<dbReference type="RefSeq" id="XP_020907278.2">
    <property type="nucleotide sequence ID" value="XM_021051619.2"/>
</dbReference>
<evidence type="ECO:0000256" key="7">
    <source>
        <dbReference type="ARBA" id="ARBA00022884"/>
    </source>
</evidence>
<dbReference type="CDD" id="cd15481">
    <property type="entry name" value="SRP68-RBD"/>
    <property type="match status" value="1"/>
</dbReference>
<protein>
    <recommendedName>
        <fullName evidence="11 12">Signal recognition particle subunit SRP68</fullName>
        <shortName evidence="12">SRP68</shortName>
    </recommendedName>
</protein>
<evidence type="ECO:0000256" key="3">
    <source>
        <dbReference type="ARBA" id="ARBA00004604"/>
    </source>
</evidence>
<dbReference type="GeneID" id="110245336"/>
<dbReference type="GO" id="GO:0005047">
    <property type="term" value="F:signal recognition particle binding"/>
    <property type="evidence" value="ECO:0007669"/>
    <property type="project" value="InterPro"/>
</dbReference>
<evidence type="ECO:0000256" key="9">
    <source>
        <dbReference type="ARBA" id="ARBA00023242"/>
    </source>
</evidence>
<dbReference type="InterPro" id="IPR038253">
    <property type="entry name" value="SRP68_N_sf"/>
</dbReference>
<evidence type="ECO:0000256" key="11">
    <source>
        <dbReference type="ARBA" id="ARBA00029498"/>
    </source>
</evidence>